<proteinExistence type="predicted"/>
<name>A0A8K0C943_IGNLU</name>
<dbReference type="AlphaFoldDB" id="A0A8K0C943"/>
<reference evidence="1" key="1">
    <citation type="submission" date="2019-08" db="EMBL/GenBank/DDBJ databases">
        <title>The genome of the North American firefly Photinus pyralis.</title>
        <authorList>
            <consortium name="Photinus pyralis genome working group"/>
            <person name="Fallon T.R."/>
            <person name="Sander Lower S.E."/>
            <person name="Weng J.-K."/>
        </authorList>
    </citation>
    <scope>NUCLEOTIDE SEQUENCE</scope>
    <source>
        <strain evidence="1">TRF0915ILg1</strain>
        <tissue evidence="1">Whole body</tissue>
    </source>
</reference>
<sequence length="255" mass="29071">MQQDKTRRLLILQGGCTPDDKRGEQRSGNALKPSEVMSVMEHISLFPIKQKRYGTREHNYLNAELNVKIMYSLFLEKHPESKVKYEYYKKVFRENFNLSFGRLQVDVCNDCETLSLKLKNKFLNNTAKRVAAAGLLVYKRRSKKFYNALKASKELCRTQNNTAAISFDFVQNLQLPRCPAQDLFYLSQLTINVRDSSKGVIVGKDLIEGATTNTFPLLLPGVITTEMLVDLAIPNGKVPISTKKRSYQKVLHICG</sequence>
<dbReference type="PANTHER" id="PTHR10773">
    <property type="entry name" value="DNA-DIRECTED RNA POLYMERASES I, II, AND III SUBUNIT RPABC2"/>
    <property type="match status" value="1"/>
</dbReference>
<dbReference type="Proteomes" id="UP000801492">
    <property type="component" value="Unassembled WGS sequence"/>
</dbReference>
<evidence type="ECO:0000313" key="1">
    <source>
        <dbReference type="EMBL" id="KAF2880323.1"/>
    </source>
</evidence>
<organism evidence="1 2">
    <name type="scientific">Ignelater luminosus</name>
    <name type="common">Cucubano</name>
    <name type="synonym">Pyrophorus luminosus</name>
    <dbReference type="NCBI Taxonomy" id="2038154"/>
    <lineage>
        <taxon>Eukaryota</taxon>
        <taxon>Metazoa</taxon>
        <taxon>Ecdysozoa</taxon>
        <taxon>Arthropoda</taxon>
        <taxon>Hexapoda</taxon>
        <taxon>Insecta</taxon>
        <taxon>Pterygota</taxon>
        <taxon>Neoptera</taxon>
        <taxon>Endopterygota</taxon>
        <taxon>Coleoptera</taxon>
        <taxon>Polyphaga</taxon>
        <taxon>Elateriformia</taxon>
        <taxon>Elateroidea</taxon>
        <taxon>Elateridae</taxon>
        <taxon>Agrypninae</taxon>
        <taxon>Pyrophorini</taxon>
        <taxon>Ignelater</taxon>
    </lineage>
</organism>
<dbReference type="OrthoDB" id="7475343at2759"/>
<gene>
    <name evidence="1" type="ORF">ILUMI_25851</name>
</gene>
<keyword evidence="2" id="KW-1185">Reference proteome</keyword>
<dbReference type="EMBL" id="VTPC01090984">
    <property type="protein sequence ID" value="KAF2880323.1"/>
    <property type="molecule type" value="Genomic_DNA"/>
</dbReference>
<accession>A0A8K0C943</accession>
<evidence type="ECO:0000313" key="2">
    <source>
        <dbReference type="Proteomes" id="UP000801492"/>
    </source>
</evidence>
<dbReference type="PANTHER" id="PTHR10773:SF19">
    <property type="match status" value="1"/>
</dbReference>
<protein>
    <submittedName>
        <fullName evidence="1">Uncharacterized protein</fullName>
    </submittedName>
</protein>
<comment type="caution">
    <text evidence="1">The sequence shown here is derived from an EMBL/GenBank/DDBJ whole genome shotgun (WGS) entry which is preliminary data.</text>
</comment>